<dbReference type="PROSITE" id="PS51257">
    <property type="entry name" value="PROKAR_LIPOPROTEIN"/>
    <property type="match status" value="1"/>
</dbReference>
<accession>A0A432UZT4</accession>
<reference evidence="3 4" key="1">
    <citation type="submission" date="2018-11" db="EMBL/GenBank/DDBJ databases">
        <title>Pseudaminobacter arsenicus sp. nov., an arsenic-resistant bacterium isolated from arsenic-rich aquifers.</title>
        <authorList>
            <person name="Mu Y."/>
        </authorList>
    </citation>
    <scope>NUCLEOTIDE SEQUENCE [LARGE SCALE GENOMIC DNA]</scope>
    <source>
        <strain evidence="3 4">CB3</strain>
    </source>
</reference>
<dbReference type="Proteomes" id="UP000281647">
    <property type="component" value="Unassembled WGS sequence"/>
</dbReference>
<gene>
    <name evidence="3" type="ORF">EET67_23895</name>
</gene>
<name>A0A432UZT4_9HYPH</name>
<dbReference type="InterPro" id="IPR027367">
    <property type="entry name" value="Gly-zipper_YMGG"/>
</dbReference>
<protein>
    <submittedName>
        <fullName evidence="3">Glycine zipper 2TM domain-containing protein</fullName>
    </submittedName>
</protein>
<feature type="signal peptide" evidence="1">
    <location>
        <begin position="1"/>
        <end position="22"/>
    </location>
</feature>
<dbReference type="RefSeq" id="WP_128628748.1">
    <property type="nucleotide sequence ID" value="NZ_RKST01000050.1"/>
</dbReference>
<proteinExistence type="predicted"/>
<feature type="domain" description="YMGG-like Gly-zipper" evidence="2">
    <location>
        <begin position="26"/>
        <end position="69"/>
    </location>
</feature>
<dbReference type="EMBL" id="RKST01000050">
    <property type="protein sequence ID" value="RUM95335.1"/>
    <property type="molecule type" value="Genomic_DNA"/>
</dbReference>
<evidence type="ECO:0000313" key="3">
    <source>
        <dbReference type="EMBL" id="RUM95335.1"/>
    </source>
</evidence>
<evidence type="ECO:0000313" key="4">
    <source>
        <dbReference type="Proteomes" id="UP000281647"/>
    </source>
</evidence>
<sequence>MRKTIAVSAALLALALAGCAQTEQQQRTGTGALIGGAGGALVGQAIGGNTQSTVIGAASGALLGAVVGSATTPQRRGEEMCRYRAPDGRIYVARCDDRYYSGNY</sequence>
<feature type="chain" id="PRO_5019181322" evidence="1">
    <location>
        <begin position="23"/>
        <end position="104"/>
    </location>
</feature>
<evidence type="ECO:0000259" key="2">
    <source>
        <dbReference type="Pfam" id="PF13441"/>
    </source>
</evidence>
<dbReference type="Pfam" id="PF13441">
    <property type="entry name" value="Gly-zipper_YMGG"/>
    <property type="match status" value="1"/>
</dbReference>
<dbReference type="AlphaFoldDB" id="A0A432UZT4"/>
<organism evidence="3 4">
    <name type="scientific">Borborobacter arsenicus</name>
    <dbReference type="NCBI Taxonomy" id="1851146"/>
    <lineage>
        <taxon>Bacteria</taxon>
        <taxon>Pseudomonadati</taxon>
        <taxon>Pseudomonadota</taxon>
        <taxon>Alphaproteobacteria</taxon>
        <taxon>Hyphomicrobiales</taxon>
        <taxon>Phyllobacteriaceae</taxon>
        <taxon>Borborobacter</taxon>
    </lineage>
</organism>
<keyword evidence="4" id="KW-1185">Reference proteome</keyword>
<comment type="caution">
    <text evidence="3">The sequence shown here is derived from an EMBL/GenBank/DDBJ whole genome shotgun (WGS) entry which is preliminary data.</text>
</comment>
<dbReference type="OrthoDB" id="8093945at2"/>
<evidence type="ECO:0000256" key="1">
    <source>
        <dbReference type="SAM" id="SignalP"/>
    </source>
</evidence>
<keyword evidence="1" id="KW-0732">Signal</keyword>